<organism evidence="2 3">
    <name type="scientific">Ambispora gerdemannii</name>
    <dbReference type="NCBI Taxonomy" id="144530"/>
    <lineage>
        <taxon>Eukaryota</taxon>
        <taxon>Fungi</taxon>
        <taxon>Fungi incertae sedis</taxon>
        <taxon>Mucoromycota</taxon>
        <taxon>Glomeromycotina</taxon>
        <taxon>Glomeromycetes</taxon>
        <taxon>Archaeosporales</taxon>
        <taxon>Ambisporaceae</taxon>
        <taxon>Ambispora</taxon>
    </lineage>
</organism>
<evidence type="ECO:0000313" key="2">
    <source>
        <dbReference type="EMBL" id="CAG8566681.1"/>
    </source>
</evidence>
<protein>
    <submittedName>
        <fullName evidence="2">3806_t:CDS:1</fullName>
    </submittedName>
</protein>
<feature type="compositionally biased region" description="Low complexity" evidence="1">
    <location>
        <begin position="54"/>
        <end position="65"/>
    </location>
</feature>
<keyword evidence="3" id="KW-1185">Reference proteome</keyword>
<feature type="region of interest" description="Disordered" evidence="1">
    <location>
        <begin position="54"/>
        <end position="97"/>
    </location>
</feature>
<comment type="caution">
    <text evidence="2">The sequence shown here is derived from an EMBL/GenBank/DDBJ whole genome shotgun (WGS) entry which is preliminary data.</text>
</comment>
<feature type="compositionally biased region" description="Basic and acidic residues" evidence="1">
    <location>
        <begin position="76"/>
        <end position="86"/>
    </location>
</feature>
<name>A0A9N9BI72_9GLOM</name>
<sequence length="120" mass="13661">MRLTSTRHQSDFKEREGAFYDPSWSQLAVAFGTSYREARQIVASSPFQQQLASTQRQTLQLSTQSEPVRRSGRIAEMNKRSNERPSKPSLANASPNYSNTKICRCEHYCSETTTLSIYCS</sequence>
<evidence type="ECO:0000256" key="1">
    <source>
        <dbReference type="SAM" id="MobiDB-lite"/>
    </source>
</evidence>
<gene>
    <name evidence="2" type="ORF">AGERDE_LOCUS7428</name>
</gene>
<reference evidence="2" key="1">
    <citation type="submission" date="2021-06" db="EMBL/GenBank/DDBJ databases">
        <authorList>
            <person name="Kallberg Y."/>
            <person name="Tangrot J."/>
            <person name="Rosling A."/>
        </authorList>
    </citation>
    <scope>NUCLEOTIDE SEQUENCE</scope>
    <source>
        <strain evidence="2">MT106</strain>
    </source>
</reference>
<dbReference type="AlphaFoldDB" id="A0A9N9BI72"/>
<accession>A0A9N9BI72</accession>
<dbReference type="Proteomes" id="UP000789831">
    <property type="component" value="Unassembled WGS sequence"/>
</dbReference>
<proteinExistence type="predicted"/>
<dbReference type="EMBL" id="CAJVPL010001352">
    <property type="protein sequence ID" value="CAG8566681.1"/>
    <property type="molecule type" value="Genomic_DNA"/>
</dbReference>
<evidence type="ECO:0000313" key="3">
    <source>
        <dbReference type="Proteomes" id="UP000789831"/>
    </source>
</evidence>